<keyword evidence="3" id="KW-1185">Reference proteome</keyword>
<dbReference type="AlphaFoldDB" id="A0AAW0XZ77"/>
<proteinExistence type="predicted"/>
<reference evidence="2 3" key="1">
    <citation type="journal article" date="2024" name="BMC Genomics">
        <title>Genome assembly of redclaw crayfish (Cherax quadricarinatus) provides insights into its immune adaptation and hypoxia tolerance.</title>
        <authorList>
            <person name="Liu Z."/>
            <person name="Zheng J."/>
            <person name="Li H."/>
            <person name="Fang K."/>
            <person name="Wang S."/>
            <person name="He J."/>
            <person name="Zhou D."/>
            <person name="Weng S."/>
            <person name="Chi M."/>
            <person name="Gu Z."/>
            <person name="He J."/>
            <person name="Li F."/>
            <person name="Wang M."/>
        </authorList>
    </citation>
    <scope>NUCLEOTIDE SEQUENCE [LARGE SCALE GENOMIC DNA]</scope>
    <source>
        <strain evidence="2">ZL_2023a</strain>
    </source>
</reference>
<feature type="transmembrane region" description="Helical" evidence="1">
    <location>
        <begin position="6"/>
        <end position="23"/>
    </location>
</feature>
<evidence type="ECO:0000313" key="2">
    <source>
        <dbReference type="EMBL" id="KAK8744955.1"/>
    </source>
</evidence>
<comment type="caution">
    <text evidence="2">The sequence shown here is derived from an EMBL/GenBank/DDBJ whole genome shotgun (WGS) entry which is preliminary data.</text>
</comment>
<evidence type="ECO:0000256" key="1">
    <source>
        <dbReference type="SAM" id="Phobius"/>
    </source>
</evidence>
<dbReference type="Proteomes" id="UP001445076">
    <property type="component" value="Unassembled WGS sequence"/>
</dbReference>
<organism evidence="2 3">
    <name type="scientific">Cherax quadricarinatus</name>
    <name type="common">Australian red claw crayfish</name>
    <dbReference type="NCBI Taxonomy" id="27406"/>
    <lineage>
        <taxon>Eukaryota</taxon>
        <taxon>Metazoa</taxon>
        <taxon>Ecdysozoa</taxon>
        <taxon>Arthropoda</taxon>
        <taxon>Crustacea</taxon>
        <taxon>Multicrustacea</taxon>
        <taxon>Malacostraca</taxon>
        <taxon>Eumalacostraca</taxon>
        <taxon>Eucarida</taxon>
        <taxon>Decapoda</taxon>
        <taxon>Pleocyemata</taxon>
        <taxon>Astacidea</taxon>
        <taxon>Parastacoidea</taxon>
        <taxon>Parastacidae</taxon>
        <taxon>Cherax</taxon>
    </lineage>
</organism>
<accession>A0AAW0XZ77</accession>
<keyword evidence="1" id="KW-0812">Transmembrane</keyword>
<sequence length="104" mass="12315">MTLRYILLGVMMVLLCGLQYWLCKFNDNLEKNLLVEYSKLVDQWSSYYYVEICVQLSPLSYDISAPPQLLPLELDPVTFWQHVPVLGSLLTLMHRYHQLRLIEH</sequence>
<evidence type="ECO:0000313" key="3">
    <source>
        <dbReference type="Proteomes" id="UP001445076"/>
    </source>
</evidence>
<keyword evidence="1" id="KW-1133">Transmembrane helix</keyword>
<keyword evidence="1" id="KW-0472">Membrane</keyword>
<protein>
    <submittedName>
        <fullName evidence="2">Uncharacterized protein</fullName>
    </submittedName>
</protein>
<name>A0AAW0XZ77_CHEQU</name>
<dbReference type="EMBL" id="JARKIK010000020">
    <property type="protein sequence ID" value="KAK8744955.1"/>
    <property type="molecule type" value="Genomic_DNA"/>
</dbReference>
<gene>
    <name evidence="2" type="ORF">OTU49_000364</name>
</gene>